<dbReference type="EMBL" id="CM043026">
    <property type="protein sequence ID" value="KAI4590963.1"/>
    <property type="molecule type" value="Genomic_DNA"/>
</dbReference>
<evidence type="ECO:0000313" key="2">
    <source>
        <dbReference type="Proteomes" id="UP001057279"/>
    </source>
</evidence>
<accession>A0ACB9VMX1</accession>
<name>A0ACB9VMX1_9CETA</name>
<organism evidence="1 2">
    <name type="scientific">Ovis ammon polii x Ovis aries</name>
    <dbReference type="NCBI Taxonomy" id="2918886"/>
    <lineage>
        <taxon>Eukaryota</taxon>
        <taxon>Metazoa</taxon>
        <taxon>Chordata</taxon>
        <taxon>Craniata</taxon>
        <taxon>Vertebrata</taxon>
        <taxon>Euteleostomi</taxon>
        <taxon>Mammalia</taxon>
        <taxon>Eutheria</taxon>
        <taxon>Laurasiatheria</taxon>
        <taxon>Artiodactyla</taxon>
        <taxon>Ruminantia</taxon>
        <taxon>Pecora</taxon>
        <taxon>Bovidae</taxon>
        <taxon>Caprinae</taxon>
        <taxon>Ovis</taxon>
    </lineage>
</organism>
<reference evidence="1" key="1">
    <citation type="submission" date="2022-03" db="EMBL/GenBank/DDBJ databases">
        <title>Genomic analyses of argali, domestic sheep and their hybrids provide insights into chromosomal evolution, heterosis and genetic basis of agronomic traits.</title>
        <authorList>
            <person name="Li M."/>
        </authorList>
    </citation>
    <scope>NUCLEOTIDE SEQUENCE</scope>
    <source>
        <strain evidence="1">F1 hybrid</strain>
    </source>
</reference>
<evidence type="ECO:0000313" key="1">
    <source>
        <dbReference type="EMBL" id="KAI4590963.1"/>
    </source>
</evidence>
<protein>
    <submittedName>
        <fullName evidence="1">Uncharacterized protein</fullName>
    </submittedName>
</protein>
<dbReference type="Proteomes" id="UP001057279">
    <property type="component" value="Linkage Group LG01"/>
</dbReference>
<keyword evidence="2" id="KW-1185">Reference proteome</keyword>
<gene>
    <name evidence="1" type="ORF">MJG53_002012</name>
</gene>
<sequence>MERIKEPVYFKQQKALTSAALATTKYKSSFVIEGNIMRTTRPSSAGSIKILTGTLSLFAPVGIMVNKIDNKQVKAGDLEDNWAFLPPRKIKDPYAQKPRKRDEQLQIEDPEDKKPEDWEDFEYIPDPDTKKPDDWNEAMDGEWEGPLTPNLKYKGQWEPRIIDNSNYEGEWIHPEIDNPEYKPDPNICHYYISVLGLDLWQNLDDPLEITEILLLTATSVNYYFEIPYSKQDVEKQWRELYEEMEKRKREEEAKKKEEREYDIWGIEEEGSEDSAEEPGNDRQLKEDDDERAFLGENVEVHVDWKDEL</sequence>
<comment type="caution">
    <text evidence="1">The sequence shown here is derived from an EMBL/GenBank/DDBJ whole genome shotgun (WGS) entry which is preliminary data.</text>
</comment>
<proteinExistence type="predicted"/>